<sequence>MTAEALPVTMATHINSWYCAALAGYPPPSTIEEHLLPAQLTYGQMPRTLLAQDNTLFPPAPESMPSEPALDIRQIPRFTSQPLWLQRQSEQEQSEMFARNLSTSRRRSLPANQMQPEATESIGHVGHFVESPFVGSNGLELHGLAGGVETIATFQDYNNPLQLSPFRVPAADQLAVDKSAMADGNLDSVLRSGVTGGGLSSWNASMPPAEPVTSSSLGLFIPAESQMTLPSVLQTVLPSVDSQSIASRPLDDNMKMPPVASRSGGAVEGSPFRIPGQRLQVLSPVKGFNQLDGSGLTSAQEAPTAKRYSLSTAEQAEQQMVDYKRSLTDAHTGRLGGLLGLPHPLPPTSQLGPASSSSETYQPHIQDAHLRLRSPASFPSQQPGLSPSSSPSWDAKPNWPPSLPREAASATIFIIGRDDTILWFGDSMRACSNAFLDFCHNSKDSNLMRSVVGSREQRLKLSDLLADEQAVGWWQQACREVLLKQFQLQRLSQQLSDGDESFQAPAPCRKELILPWRCQRGDGILVELAIVATTVKRWEESFLMVKVKPVSIPTIATVSSQPMVANVNMRSPFPSRASVQSQAMQGVGMAELRLLVSRYGLVLRASCPPQITGSSVNTGPPSYDAEARATLAVLGEGASMPVFGQSLVDIPKLTPLLHVVAQAAVVGLAQTVKLNSGGRQVTAVVQPVLRSSSVGQTGSRRSNAPAAKVWVTLSAAATIIKRPKSSSNLGAAGFGGSFSAFVGLTQSSQQSLSRPISLDRRHSVQSFYQYSNSPAPSLPLTLPSQSDRRASTASLYAHAALAQAATAMQQHAGIGHVDSSCSIKHTALVHPHLKHKEQSVSVEDNLSFLIAKLQKENLLLRQQVEARQRTKNSQMQLQA</sequence>
<dbReference type="OrthoDB" id="2556793at2759"/>
<feature type="region of interest" description="Disordered" evidence="1">
    <location>
        <begin position="293"/>
        <end position="313"/>
    </location>
</feature>
<gene>
    <name evidence="2" type="ORF">UTRI_05864_B</name>
</gene>
<name>A0A5C3EPC1_9BASI</name>
<evidence type="ECO:0000256" key="1">
    <source>
        <dbReference type="SAM" id="MobiDB-lite"/>
    </source>
</evidence>
<accession>A0A5C3EPC1</accession>
<organism evidence="2 3">
    <name type="scientific">Ustilago trichophora</name>
    <dbReference type="NCBI Taxonomy" id="86804"/>
    <lineage>
        <taxon>Eukaryota</taxon>
        <taxon>Fungi</taxon>
        <taxon>Dikarya</taxon>
        <taxon>Basidiomycota</taxon>
        <taxon>Ustilaginomycotina</taxon>
        <taxon>Ustilaginomycetes</taxon>
        <taxon>Ustilaginales</taxon>
        <taxon>Ustilaginaceae</taxon>
        <taxon>Ustilago</taxon>
    </lineage>
</organism>
<dbReference type="AlphaFoldDB" id="A0A5C3EPC1"/>
<protein>
    <submittedName>
        <fullName evidence="2">Uncharacterized protein</fullName>
    </submittedName>
</protein>
<dbReference type="Proteomes" id="UP000324022">
    <property type="component" value="Unassembled WGS sequence"/>
</dbReference>
<evidence type="ECO:0000313" key="2">
    <source>
        <dbReference type="EMBL" id="SPO31331.1"/>
    </source>
</evidence>
<reference evidence="2 3" key="1">
    <citation type="submission" date="2018-03" db="EMBL/GenBank/DDBJ databases">
        <authorList>
            <person name="Guldener U."/>
        </authorList>
    </citation>
    <scope>NUCLEOTIDE SEQUENCE [LARGE SCALE GENOMIC DNA]</scope>
    <source>
        <strain evidence="2 3">NBRC100155</strain>
    </source>
</reference>
<evidence type="ECO:0000313" key="3">
    <source>
        <dbReference type="Proteomes" id="UP000324022"/>
    </source>
</evidence>
<feature type="region of interest" description="Disordered" evidence="1">
    <location>
        <begin position="375"/>
        <end position="401"/>
    </location>
</feature>
<dbReference type="EMBL" id="OOIN01000037">
    <property type="protein sequence ID" value="SPO31331.1"/>
    <property type="molecule type" value="Genomic_DNA"/>
</dbReference>
<feature type="compositionally biased region" description="Low complexity" evidence="1">
    <location>
        <begin position="377"/>
        <end position="392"/>
    </location>
</feature>
<feature type="region of interest" description="Disordered" evidence="1">
    <location>
        <begin position="334"/>
        <end position="363"/>
    </location>
</feature>
<keyword evidence="3" id="KW-1185">Reference proteome</keyword>
<feature type="region of interest" description="Disordered" evidence="1">
    <location>
        <begin position="247"/>
        <end position="272"/>
    </location>
</feature>
<feature type="compositionally biased region" description="Polar residues" evidence="1">
    <location>
        <begin position="348"/>
        <end position="363"/>
    </location>
</feature>
<proteinExistence type="predicted"/>